<proteinExistence type="predicted"/>
<evidence type="ECO:0000313" key="3">
    <source>
        <dbReference type="EMBL" id="SDT39086.1"/>
    </source>
</evidence>
<feature type="chain" id="PRO_5009268301" description="DUF5723 domain-containing protein" evidence="1">
    <location>
        <begin position="22"/>
        <end position="483"/>
    </location>
</feature>
<dbReference type="RefSeq" id="WP_091375277.1">
    <property type="nucleotide sequence ID" value="NZ_LT629740.1"/>
</dbReference>
<dbReference type="OrthoDB" id="783295at2"/>
<dbReference type="Pfam" id="PF18990">
    <property type="entry name" value="DUF5723"/>
    <property type="match status" value="1"/>
</dbReference>
<dbReference type="Proteomes" id="UP000199679">
    <property type="component" value="Chromosome I"/>
</dbReference>
<protein>
    <recommendedName>
        <fullName evidence="2">DUF5723 domain-containing protein</fullName>
    </recommendedName>
</protein>
<sequence length="483" mass="54048">MNKLSVLFLLLFFFFTTKLFAQTYSQYNTGTLFDSFENPSQRSFIPDSSRMYASNFLIPNIDGNFFLTGDAQKTLKNRYYNGYYKNDLLKIGSGNNYNNINANANAYILMFKVFTSLNGNSELGFFIQTKGNFRGAFTDENVALLNGATDFPNSSYTNVLNSRYNYQLYGQGGFTYREQVTKQFAFGIKLGYVTGIYDATVNIDQSKINFNKKADTAALYLGGTYRKTRSINAIPIFNPGLTASIGTTYKTEDGYIIQGNIKDLGFIHWSHLMRIYNFSVANETTIKGLSTPERESNVYDAFISAMHNNGKDISYTTPLDGTAELSVSKLYWLGDNNAVSYSPTLIASKELFYNGFTGVLVNPVSYQNYTATVSMSYDNNQLFNLGGQLMIKSPNAEFFIGSDKLLQSGRLILAGMGSQKEINEYGSFTGADIYVGVSFKFGPIIEHPMNASYIPINEDDNKGFLGRMWDKIFNPHAGSLQNN</sequence>
<evidence type="ECO:0000313" key="4">
    <source>
        <dbReference type="Proteomes" id="UP000199679"/>
    </source>
</evidence>
<keyword evidence="4" id="KW-1185">Reference proteome</keyword>
<organism evidence="3 4">
    <name type="scientific">Mucilaginibacter mallensis</name>
    <dbReference type="NCBI Taxonomy" id="652787"/>
    <lineage>
        <taxon>Bacteria</taxon>
        <taxon>Pseudomonadati</taxon>
        <taxon>Bacteroidota</taxon>
        <taxon>Sphingobacteriia</taxon>
        <taxon>Sphingobacteriales</taxon>
        <taxon>Sphingobacteriaceae</taxon>
        <taxon>Mucilaginibacter</taxon>
    </lineage>
</organism>
<feature type="domain" description="DUF5723" evidence="2">
    <location>
        <begin position="85"/>
        <end position="403"/>
    </location>
</feature>
<evidence type="ECO:0000259" key="2">
    <source>
        <dbReference type="Pfam" id="PF18990"/>
    </source>
</evidence>
<name>A0A1H2A0S3_MUCMA</name>
<keyword evidence="1" id="KW-0732">Signal</keyword>
<dbReference type="AlphaFoldDB" id="A0A1H2A0S3"/>
<accession>A0A1H2A0S3</accession>
<dbReference type="STRING" id="652787.SAMN05216490_3314"/>
<feature type="signal peptide" evidence="1">
    <location>
        <begin position="1"/>
        <end position="21"/>
    </location>
</feature>
<reference evidence="3 4" key="1">
    <citation type="submission" date="2016-10" db="EMBL/GenBank/DDBJ databases">
        <authorList>
            <person name="de Groot N.N."/>
        </authorList>
    </citation>
    <scope>NUCLEOTIDE SEQUENCE [LARGE SCALE GENOMIC DNA]</scope>
    <source>
        <strain evidence="3 4">MP1X4</strain>
    </source>
</reference>
<dbReference type="InterPro" id="IPR043781">
    <property type="entry name" value="DUF5723"/>
</dbReference>
<evidence type="ECO:0000256" key="1">
    <source>
        <dbReference type="SAM" id="SignalP"/>
    </source>
</evidence>
<dbReference type="EMBL" id="LT629740">
    <property type="protein sequence ID" value="SDT39086.1"/>
    <property type="molecule type" value="Genomic_DNA"/>
</dbReference>
<gene>
    <name evidence="3" type="ORF">SAMN05216490_3314</name>
</gene>